<dbReference type="SMART" id="SM00422">
    <property type="entry name" value="HTH_MERR"/>
    <property type="match status" value="1"/>
</dbReference>
<evidence type="ECO:0000313" key="12">
    <source>
        <dbReference type="Proteomes" id="UP000702209"/>
    </source>
</evidence>
<evidence type="ECO:0000256" key="8">
    <source>
        <dbReference type="ARBA" id="ARBA00023125"/>
    </source>
</evidence>
<sequence length="356" mass="37564">MTGSESAELITIGVLARASGLTASALRFYDDCGLLVPARVDPLTGYRYYTEAQRGRATLIRQLRAIDLPLETIAEILSGDAGRARDLLDRHVDEFARRASEAARVAAMVKRSLGPYVAVSSAALTQALEQVRTAAARTREIPVLAGVLLEAAGNALTLTATDRYRLSTRTVVANTQHGGDWSRVLAPDGLGSITDWLRTVDEVVATPTDDGLVLTGNGTEHRSAVIDEPFPDHRVVLSGLGPARTRVIAARGCLLSVLESAPTTVRFAIDPTGIQVSAGDAAHRLPATVTGSAITLSFDPATLLPAVRTALGPDLMLDITSTDQPVVLRSATDGDLTTLAMPTRSADNQNHAGPHP</sequence>
<dbReference type="RefSeq" id="WP_195127959.1">
    <property type="nucleotide sequence ID" value="NZ_JADLQX010000002.1"/>
</dbReference>
<evidence type="ECO:0000259" key="10">
    <source>
        <dbReference type="PROSITE" id="PS50937"/>
    </source>
</evidence>
<dbReference type="CDD" id="cd01107">
    <property type="entry name" value="HTH_BmrR"/>
    <property type="match status" value="1"/>
</dbReference>
<dbReference type="InterPro" id="IPR046938">
    <property type="entry name" value="DNA_clamp_sf"/>
</dbReference>
<dbReference type="Gene3D" id="3.10.150.10">
    <property type="entry name" value="DNA Polymerase III, subunit A, domain 2"/>
    <property type="match status" value="2"/>
</dbReference>
<evidence type="ECO:0000256" key="4">
    <source>
        <dbReference type="ARBA" id="ARBA00022679"/>
    </source>
</evidence>
<dbReference type="InterPro" id="IPR001001">
    <property type="entry name" value="DNA_polIII_beta"/>
</dbReference>
<dbReference type="PANTHER" id="PTHR30478:SF0">
    <property type="entry name" value="BETA SLIDING CLAMP"/>
    <property type="match status" value="1"/>
</dbReference>
<comment type="caution">
    <text evidence="11">The sequence shown here is derived from an EMBL/GenBank/DDBJ whole genome shotgun (WGS) entry which is preliminary data.</text>
</comment>
<evidence type="ECO:0000256" key="7">
    <source>
        <dbReference type="ARBA" id="ARBA00022932"/>
    </source>
</evidence>
<keyword evidence="5" id="KW-0548">Nucleotidyltransferase</keyword>
<dbReference type="Proteomes" id="UP000702209">
    <property type="component" value="Unassembled WGS sequence"/>
</dbReference>
<dbReference type="SUPFAM" id="SSF55979">
    <property type="entry name" value="DNA clamp"/>
    <property type="match status" value="2"/>
</dbReference>
<keyword evidence="6" id="KW-0235">DNA replication</keyword>
<accession>A0ABS0CJ18</accession>
<evidence type="ECO:0000313" key="11">
    <source>
        <dbReference type="EMBL" id="MBF6296587.1"/>
    </source>
</evidence>
<proteinExistence type="inferred from homology"/>
<dbReference type="Gene3D" id="1.10.1660.10">
    <property type="match status" value="1"/>
</dbReference>
<feature type="region of interest" description="Disordered" evidence="9">
    <location>
        <begin position="337"/>
        <end position="356"/>
    </location>
</feature>
<keyword evidence="7" id="KW-0239">DNA-directed DNA polymerase</keyword>
<dbReference type="PROSITE" id="PS50937">
    <property type="entry name" value="HTH_MERR_2"/>
    <property type="match status" value="1"/>
</dbReference>
<dbReference type="InterPro" id="IPR000551">
    <property type="entry name" value="MerR-type_HTH_dom"/>
</dbReference>
<dbReference type="CDD" id="cd00140">
    <property type="entry name" value="beta_clamp"/>
    <property type="match status" value="1"/>
</dbReference>
<comment type="subcellular location">
    <subcellularLocation>
        <location evidence="1">Cytoplasm</location>
    </subcellularLocation>
</comment>
<dbReference type="PANTHER" id="PTHR30478">
    <property type="entry name" value="DNA POLYMERASE III SUBUNIT BETA"/>
    <property type="match status" value="1"/>
</dbReference>
<dbReference type="SUPFAM" id="SSF46955">
    <property type="entry name" value="Putative DNA-binding domain"/>
    <property type="match status" value="1"/>
</dbReference>
<organism evidence="11 12">
    <name type="scientific">Nocardia amamiensis</name>
    <dbReference type="NCBI Taxonomy" id="404578"/>
    <lineage>
        <taxon>Bacteria</taxon>
        <taxon>Bacillati</taxon>
        <taxon>Actinomycetota</taxon>
        <taxon>Actinomycetes</taxon>
        <taxon>Mycobacteriales</taxon>
        <taxon>Nocardiaceae</taxon>
        <taxon>Nocardia</taxon>
    </lineage>
</organism>
<protein>
    <submittedName>
        <fullName evidence="11">MerR family transcriptional regulator</fullName>
    </submittedName>
</protein>
<evidence type="ECO:0000256" key="1">
    <source>
        <dbReference type="ARBA" id="ARBA00004496"/>
    </source>
</evidence>
<dbReference type="Pfam" id="PF02767">
    <property type="entry name" value="DNA_pol3_beta_2"/>
    <property type="match status" value="1"/>
</dbReference>
<dbReference type="Pfam" id="PF13411">
    <property type="entry name" value="MerR_1"/>
    <property type="match status" value="1"/>
</dbReference>
<reference evidence="11 12" key="1">
    <citation type="submission" date="2020-10" db="EMBL/GenBank/DDBJ databases">
        <title>Identification of Nocardia species via Next-generation sequencing and recognition of intraspecies genetic diversity.</title>
        <authorList>
            <person name="Li P."/>
            <person name="Li P."/>
            <person name="Lu B."/>
        </authorList>
    </citation>
    <scope>NUCLEOTIDE SEQUENCE [LARGE SCALE GENOMIC DNA]</scope>
    <source>
        <strain evidence="11 12">BJ06-0157</strain>
    </source>
</reference>
<evidence type="ECO:0000256" key="2">
    <source>
        <dbReference type="ARBA" id="ARBA00010752"/>
    </source>
</evidence>
<dbReference type="PROSITE" id="PS00552">
    <property type="entry name" value="HTH_MERR_1"/>
    <property type="match status" value="1"/>
</dbReference>
<evidence type="ECO:0000256" key="3">
    <source>
        <dbReference type="ARBA" id="ARBA00022490"/>
    </source>
</evidence>
<evidence type="ECO:0000256" key="6">
    <source>
        <dbReference type="ARBA" id="ARBA00022705"/>
    </source>
</evidence>
<name>A0ABS0CJ18_9NOCA</name>
<comment type="similarity">
    <text evidence="2">Belongs to the beta sliding clamp family.</text>
</comment>
<evidence type="ECO:0000256" key="5">
    <source>
        <dbReference type="ARBA" id="ARBA00022695"/>
    </source>
</evidence>
<dbReference type="InterPro" id="IPR009061">
    <property type="entry name" value="DNA-bd_dom_put_sf"/>
</dbReference>
<keyword evidence="3" id="KW-0963">Cytoplasm</keyword>
<dbReference type="InterPro" id="IPR022637">
    <property type="entry name" value="DNA_polIII_beta_cen"/>
</dbReference>
<evidence type="ECO:0000256" key="9">
    <source>
        <dbReference type="SAM" id="MobiDB-lite"/>
    </source>
</evidence>
<keyword evidence="8" id="KW-0238">DNA-binding</keyword>
<keyword evidence="4" id="KW-0808">Transferase</keyword>
<keyword evidence="12" id="KW-1185">Reference proteome</keyword>
<feature type="domain" description="HTH merR-type" evidence="10">
    <location>
        <begin position="9"/>
        <end position="79"/>
    </location>
</feature>
<feature type="compositionally biased region" description="Polar residues" evidence="9">
    <location>
        <begin position="345"/>
        <end position="356"/>
    </location>
</feature>
<gene>
    <name evidence="11" type="ORF">IU459_03405</name>
</gene>
<dbReference type="EMBL" id="JADLQX010000002">
    <property type="protein sequence ID" value="MBF6296587.1"/>
    <property type="molecule type" value="Genomic_DNA"/>
</dbReference>